<organism evidence="2 3">
    <name type="scientific">Daphnia magna</name>
    <dbReference type="NCBI Taxonomy" id="35525"/>
    <lineage>
        <taxon>Eukaryota</taxon>
        <taxon>Metazoa</taxon>
        <taxon>Ecdysozoa</taxon>
        <taxon>Arthropoda</taxon>
        <taxon>Crustacea</taxon>
        <taxon>Branchiopoda</taxon>
        <taxon>Diplostraca</taxon>
        <taxon>Cladocera</taxon>
        <taxon>Anomopoda</taxon>
        <taxon>Daphniidae</taxon>
        <taxon>Daphnia</taxon>
    </lineage>
</organism>
<keyword evidence="1" id="KW-0472">Membrane</keyword>
<evidence type="ECO:0000256" key="1">
    <source>
        <dbReference type="SAM" id="Phobius"/>
    </source>
</evidence>
<protein>
    <submittedName>
        <fullName evidence="2">Uncharacterized protein</fullName>
    </submittedName>
</protein>
<proteinExistence type="predicted"/>
<dbReference type="Proteomes" id="UP001234178">
    <property type="component" value="Unassembled WGS sequence"/>
</dbReference>
<feature type="transmembrane region" description="Helical" evidence="1">
    <location>
        <begin position="21"/>
        <end position="44"/>
    </location>
</feature>
<keyword evidence="1" id="KW-0812">Transmembrane</keyword>
<dbReference type="EMBL" id="JAOYFB010000039">
    <property type="protein sequence ID" value="KAK4028736.1"/>
    <property type="molecule type" value="Genomic_DNA"/>
</dbReference>
<evidence type="ECO:0000313" key="3">
    <source>
        <dbReference type="Proteomes" id="UP001234178"/>
    </source>
</evidence>
<comment type="caution">
    <text evidence="2">The sequence shown here is derived from an EMBL/GenBank/DDBJ whole genome shotgun (WGS) entry which is preliminary data.</text>
</comment>
<evidence type="ECO:0000313" key="2">
    <source>
        <dbReference type="EMBL" id="KAK4028736.1"/>
    </source>
</evidence>
<keyword evidence="3" id="KW-1185">Reference proteome</keyword>
<reference evidence="2 3" key="1">
    <citation type="journal article" date="2023" name="Nucleic Acids Res.">
        <title>The hologenome of Daphnia magna reveals possible DNA methylation and microbiome-mediated evolution of the host genome.</title>
        <authorList>
            <person name="Chaturvedi A."/>
            <person name="Li X."/>
            <person name="Dhandapani V."/>
            <person name="Marshall H."/>
            <person name="Kissane S."/>
            <person name="Cuenca-Cambronero M."/>
            <person name="Asole G."/>
            <person name="Calvet F."/>
            <person name="Ruiz-Romero M."/>
            <person name="Marangio P."/>
            <person name="Guigo R."/>
            <person name="Rago D."/>
            <person name="Mirbahai L."/>
            <person name="Eastwood N."/>
            <person name="Colbourne J.K."/>
            <person name="Zhou J."/>
            <person name="Mallon E."/>
            <person name="Orsini L."/>
        </authorList>
    </citation>
    <scope>NUCLEOTIDE SEQUENCE [LARGE SCALE GENOMIC DNA]</scope>
    <source>
        <strain evidence="2">LRV0_1</strain>
    </source>
</reference>
<gene>
    <name evidence="2" type="ORF">OUZ56_021757</name>
</gene>
<name>A0ABR0AUC0_9CRUS</name>
<sequence>MKYITQADNALFALTLRPSRSLLSGGGVLLSGIKYYITIIGVLLSGDGVLLSDRGVQLGGGGSNAYGVLL</sequence>
<keyword evidence="1" id="KW-1133">Transmembrane helix</keyword>
<accession>A0ABR0AUC0</accession>